<keyword evidence="4" id="KW-1185">Reference proteome</keyword>
<reference evidence="3" key="1">
    <citation type="submission" date="2021-06" db="EMBL/GenBank/DDBJ databases">
        <authorList>
            <person name="Kallberg Y."/>
            <person name="Tangrot J."/>
            <person name="Rosling A."/>
        </authorList>
    </citation>
    <scope>NUCLEOTIDE SEQUENCE</scope>
    <source>
        <strain evidence="3">UK204</strain>
    </source>
</reference>
<dbReference type="AlphaFoldDB" id="A0A9N9FZQ4"/>
<evidence type="ECO:0000313" key="4">
    <source>
        <dbReference type="Proteomes" id="UP000789570"/>
    </source>
</evidence>
<comment type="caution">
    <text evidence="3">The sequence shown here is derived from an EMBL/GenBank/DDBJ whole genome shotgun (WGS) entry which is preliminary data.</text>
</comment>
<proteinExistence type="predicted"/>
<evidence type="ECO:0000256" key="1">
    <source>
        <dbReference type="SAM" id="MobiDB-lite"/>
    </source>
</evidence>
<feature type="transmembrane region" description="Helical" evidence="2">
    <location>
        <begin position="6"/>
        <end position="26"/>
    </location>
</feature>
<feature type="transmembrane region" description="Helical" evidence="2">
    <location>
        <begin position="140"/>
        <end position="160"/>
    </location>
</feature>
<dbReference type="EMBL" id="CAJVPQ010001827">
    <property type="protein sequence ID" value="CAG8571713.1"/>
    <property type="molecule type" value="Genomic_DNA"/>
</dbReference>
<feature type="transmembrane region" description="Helical" evidence="2">
    <location>
        <begin position="209"/>
        <end position="227"/>
    </location>
</feature>
<name>A0A9N9FZQ4_9GLOM</name>
<evidence type="ECO:0000313" key="3">
    <source>
        <dbReference type="EMBL" id="CAG8571713.1"/>
    </source>
</evidence>
<feature type="region of interest" description="Disordered" evidence="1">
    <location>
        <begin position="300"/>
        <end position="331"/>
    </location>
</feature>
<evidence type="ECO:0000256" key="2">
    <source>
        <dbReference type="SAM" id="Phobius"/>
    </source>
</evidence>
<feature type="compositionally biased region" description="Polar residues" evidence="1">
    <location>
        <begin position="300"/>
        <end position="317"/>
    </location>
</feature>
<accession>A0A9N9FZQ4</accession>
<feature type="transmembrane region" description="Helical" evidence="2">
    <location>
        <begin position="172"/>
        <end position="197"/>
    </location>
</feature>
<sequence length="384" mass="42995">MRIEIVLSVLSILLSVLSLVHITRIMMFNFNPFLHITCLIGSLVILIIGILDLVNSFIVIEDYPSIYFLCTSLTSILACYIILQVGINFYQEYTFIRTLMIFAPIAVSIGVFGLSIFTAIKKIFNEDEKATKDFEIITYYLSLAAGTLSLIYGIFPLFSIKSQTDLRPQQTAVAIVHFFIVVSFFIANFVIYSLIILNNPTLWEMKIRFIQNVILLLIFPGCLFAPPRGLVKFIKRRILGVEVLTIGGDYRPNMLPNDYSNTDRLTFLRGGDNKIKSLPALPPLPPVSISIPLVTSPPTLSGPNSASPRSISNSRLIPNSSSPTPVPNTYSPRRFYYNSNASYSSNNTTNSLSYSVNSQETDPSFYLDNFRYIPSDGGDPRLFP</sequence>
<gene>
    <name evidence="3" type="ORF">FCALED_LOCUS7131</name>
</gene>
<keyword evidence="2" id="KW-1133">Transmembrane helix</keyword>
<feature type="transmembrane region" description="Helical" evidence="2">
    <location>
        <begin position="33"/>
        <end position="60"/>
    </location>
</feature>
<feature type="compositionally biased region" description="Low complexity" evidence="1">
    <location>
        <begin position="318"/>
        <end position="331"/>
    </location>
</feature>
<dbReference type="OrthoDB" id="2434124at2759"/>
<dbReference type="Proteomes" id="UP000789570">
    <property type="component" value="Unassembled WGS sequence"/>
</dbReference>
<protein>
    <submittedName>
        <fullName evidence="3">17510_t:CDS:1</fullName>
    </submittedName>
</protein>
<feature type="transmembrane region" description="Helical" evidence="2">
    <location>
        <begin position="99"/>
        <end position="120"/>
    </location>
</feature>
<keyword evidence="2" id="KW-0472">Membrane</keyword>
<organism evidence="3 4">
    <name type="scientific">Funneliformis caledonium</name>
    <dbReference type="NCBI Taxonomy" id="1117310"/>
    <lineage>
        <taxon>Eukaryota</taxon>
        <taxon>Fungi</taxon>
        <taxon>Fungi incertae sedis</taxon>
        <taxon>Mucoromycota</taxon>
        <taxon>Glomeromycotina</taxon>
        <taxon>Glomeromycetes</taxon>
        <taxon>Glomerales</taxon>
        <taxon>Glomeraceae</taxon>
        <taxon>Funneliformis</taxon>
    </lineage>
</organism>
<keyword evidence="2" id="KW-0812">Transmembrane</keyword>
<feature type="transmembrane region" description="Helical" evidence="2">
    <location>
        <begin position="66"/>
        <end position="87"/>
    </location>
</feature>